<sequence length="680" mass="74912">MWNLAIREDPARMLRKDAGLHSTRIVSASCDLSDLFSSVHGSQLVWAAFLEGGKTARTALADFVARRLGERTTAASECGMYIIRWALWSATMSTMKKAGERGRQANASSVVPFILERTDIRCTSKNELHIGLRLFLHAKDEAMEIDKNGEDLELHLRNATGNYLSQLFATQEFTKEMMNHVATAVLQDRLREQLKVKKAVAFVANGAILPRKSGASHAPMASPPAVPFDAPPDSKMNGTLEVSLVRLRPFLCAEIPESSLTSDDDASTIRLSGLLVPEGISLIVGGGYHGKSTLLRTIACGVYNKIPGDGREFSVTVTDAVTVRAEDGRYVNNCNISAFISNLPTLPGASEAVDTTRFSTNEASGSTSQAANVVEAIEMGCSALLVDEDVSAANFMARDGRMRSLVMDESITPLLYRVNGLYASHGISSIVVVGGVGDWLDVPDAVILMDKYTCRDATEKARSVSRQFSHGHVQYGGRGVVHRLSWEKTGTPIPRRPTFHFLKTIGHDQTGVALIEGGHAFSLYHSHESSLEHHYHDDNDEDRLVDMSKCEQLMGKKSQLYGCGLCLVWLLEESSRHPEIGLKALLEKMDTCIDETDFASVVLGDDTRSASLRRDTLLASIGHAFRPRRFEVGQALTRLRGIELENTPVDDEDEEEKARLVEEERKKKELLDLWNARRKK</sequence>
<accession>A0A1Z5JAB4</accession>
<keyword evidence="3" id="KW-1185">Reference proteome</keyword>
<dbReference type="PANTHER" id="PTHR38149">
    <property type="entry name" value="ATPASE"/>
    <property type="match status" value="1"/>
</dbReference>
<dbReference type="PANTHER" id="PTHR38149:SF1">
    <property type="entry name" value="ATPASE"/>
    <property type="match status" value="1"/>
</dbReference>
<dbReference type="Pfam" id="PF09818">
    <property type="entry name" value="ABC_ATPase"/>
    <property type="match status" value="2"/>
</dbReference>
<feature type="domain" description="ATPase of the ABC class C-terminal" evidence="1">
    <location>
        <begin position="175"/>
        <end position="237"/>
    </location>
</feature>
<organism evidence="2 3">
    <name type="scientific">Fistulifera solaris</name>
    <name type="common">Oleaginous diatom</name>
    <dbReference type="NCBI Taxonomy" id="1519565"/>
    <lineage>
        <taxon>Eukaryota</taxon>
        <taxon>Sar</taxon>
        <taxon>Stramenopiles</taxon>
        <taxon>Ochrophyta</taxon>
        <taxon>Bacillariophyta</taxon>
        <taxon>Bacillariophyceae</taxon>
        <taxon>Bacillariophycidae</taxon>
        <taxon>Naviculales</taxon>
        <taxon>Naviculaceae</taxon>
        <taxon>Fistulifera</taxon>
    </lineage>
</organism>
<proteinExistence type="predicted"/>
<reference evidence="2 3" key="1">
    <citation type="journal article" date="2015" name="Plant Cell">
        <title>Oil accumulation by the oleaginous diatom Fistulifera solaris as revealed by the genome and transcriptome.</title>
        <authorList>
            <person name="Tanaka T."/>
            <person name="Maeda Y."/>
            <person name="Veluchamy A."/>
            <person name="Tanaka M."/>
            <person name="Abida H."/>
            <person name="Marechal E."/>
            <person name="Bowler C."/>
            <person name="Muto M."/>
            <person name="Sunaga Y."/>
            <person name="Tanaka M."/>
            <person name="Yoshino T."/>
            <person name="Taniguchi T."/>
            <person name="Fukuda Y."/>
            <person name="Nemoto M."/>
            <person name="Matsumoto M."/>
            <person name="Wong P.S."/>
            <person name="Aburatani S."/>
            <person name="Fujibuchi W."/>
        </authorList>
    </citation>
    <scope>NUCLEOTIDE SEQUENCE [LARGE SCALE GENOMIC DNA]</scope>
    <source>
        <strain evidence="2 3">JPCC DA0580</strain>
    </source>
</reference>
<name>A0A1Z5JAB4_FISSO</name>
<gene>
    <name evidence="2" type="ORF">FisN_4Hh150</name>
</gene>
<dbReference type="InterPro" id="IPR019195">
    <property type="entry name" value="ABC_ATPase_put"/>
</dbReference>
<dbReference type="InParanoid" id="A0A1Z5JAB4"/>
<dbReference type="OrthoDB" id="189459at2759"/>
<dbReference type="EMBL" id="BDSP01000030">
    <property type="protein sequence ID" value="GAX10899.1"/>
    <property type="molecule type" value="Genomic_DNA"/>
</dbReference>
<dbReference type="InterPro" id="IPR046834">
    <property type="entry name" value="ABC_ATPase_C"/>
</dbReference>
<dbReference type="AlphaFoldDB" id="A0A1Z5JAB4"/>
<feature type="domain" description="ATPase of the ABC class C-terminal" evidence="1">
    <location>
        <begin position="268"/>
        <end position="472"/>
    </location>
</feature>
<comment type="caution">
    <text evidence="2">The sequence shown here is derived from an EMBL/GenBank/DDBJ whole genome shotgun (WGS) entry which is preliminary data.</text>
</comment>
<evidence type="ECO:0000313" key="2">
    <source>
        <dbReference type="EMBL" id="GAX10899.1"/>
    </source>
</evidence>
<dbReference type="Proteomes" id="UP000198406">
    <property type="component" value="Unassembled WGS sequence"/>
</dbReference>
<protein>
    <recommendedName>
        <fullName evidence="1">ATPase of the ABC class C-terminal domain-containing protein</fullName>
    </recommendedName>
</protein>
<evidence type="ECO:0000259" key="1">
    <source>
        <dbReference type="Pfam" id="PF09818"/>
    </source>
</evidence>
<evidence type="ECO:0000313" key="3">
    <source>
        <dbReference type="Proteomes" id="UP000198406"/>
    </source>
</evidence>